<organism evidence="2 3">
    <name type="scientific">candidate division WOR-3 bacterium 4484_100</name>
    <dbReference type="NCBI Taxonomy" id="1936077"/>
    <lineage>
        <taxon>Bacteria</taxon>
        <taxon>Bacteria division WOR-3</taxon>
    </lineage>
</organism>
<feature type="transmembrane region" description="Helical" evidence="1">
    <location>
        <begin position="110"/>
        <end position="132"/>
    </location>
</feature>
<protein>
    <recommendedName>
        <fullName evidence="4">PTS mannose transporter subunit IID</fullName>
    </recommendedName>
</protein>
<dbReference type="PROSITE" id="PS51108">
    <property type="entry name" value="PTS_EIID"/>
    <property type="match status" value="1"/>
</dbReference>
<evidence type="ECO:0000256" key="1">
    <source>
        <dbReference type="SAM" id="Phobius"/>
    </source>
</evidence>
<name>A0A1V4QGK7_UNCW3</name>
<proteinExistence type="predicted"/>
<dbReference type="AlphaFoldDB" id="A0A1V4QGK7"/>
<dbReference type="EMBL" id="MUKB01000070">
    <property type="protein sequence ID" value="OPX17856.1"/>
    <property type="molecule type" value="Genomic_DNA"/>
</dbReference>
<evidence type="ECO:0000313" key="2">
    <source>
        <dbReference type="EMBL" id="OPX17856.1"/>
    </source>
</evidence>
<sequence>MQLGFTRFIKLLLQNLFIQTSWSFTTLQGMGFLANILSGAREDKKELILNNHKGFFNTHPYMSAYIVGAVTRLYDEGKKSPDEIKHFIAIAQTSLASSGDLLFWETIRPSLLIIAVILSLKFGLWGIFGFIIPYNILHLYHRITGILDGYRLGPDIIYLLNSARFKKVQQVFEIVGAIAAGLLILLVQWKNNSLILIPLIPLFISMFIYRLPATFYTISIILIVIIFALL</sequence>
<dbReference type="Proteomes" id="UP000191663">
    <property type="component" value="Unassembled WGS sequence"/>
</dbReference>
<keyword evidence="1" id="KW-1133">Transmembrane helix</keyword>
<dbReference type="GO" id="GO:0016020">
    <property type="term" value="C:membrane"/>
    <property type="evidence" value="ECO:0007669"/>
    <property type="project" value="InterPro"/>
</dbReference>
<keyword evidence="1" id="KW-0812">Transmembrane</keyword>
<evidence type="ECO:0008006" key="4">
    <source>
        <dbReference type="Google" id="ProtNLM"/>
    </source>
</evidence>
<gene>
    <name evidence="2" type="ORF">BXT86_04305</name>
</gene>
<comment type="caution">
    <text evidence="2">The sequence shown here is derived from an EMBL/GenBank/DDBJ whole genome shotgun (WGS) entry which is preliminary data.</text>
</comment>
<evidence type="ECO:0000313" key="3">
    <source>
        <dbReference type="Proteomes" id="UP000191663"/>
    </source>
</evidence>
<dbReference type="GO" id="GO:0009401">
    <property type="term" value="P:phosphoenolpyruvate-dependent sugar phosphotransferase system"/>
    <property type="evidence" value="ECO:0007669"/>
    <property type="project" value="InterPro"/>
</dbReference>
<feature type="transmembrane region" description="Helical" evidence="1">
    <location>
        <begin position="171"/>
        <end position="189"/>
    </location>
</feature>
<feature type="transmembrane region" description="Helical" evidence="1">
    <location>
        <begin position="195"/>
        <end position="228"/>
    </location>
</feature>
<accession>A0A1V4QGK7</accession>
<dbReference type="Pfam" id="PF03613">
    <property type="entry name" value="EIID-AGA"/>
    <property type="match status" value="1"/>
</dbReference>
<reference evidence="3" key="1">
    <citation type="submission" date="2017-01" db="EMBL/GenBank/DDBJ databases">
        <title>Novel pathways for hydrocarbon cycling and metabolic interdependencies in hydrothermal sediment communities.</title>
        <authorList>
            <person name="Dombrowski N."/>
            <person name="Seitz K."/>
            <person name="Teske A."/>
            <person name="Baker B."/>
        </authorList>
    </citation>
    <scope>NUCLEOTIDE SEQUENCE [LARGE SCALE GENOMIC DNA]</scope>
</reference>
<dbReference type="InterPro" id="IPR004704">
    <property type="entry name" value="PTS_IID_man"/>
</dbReference>
<keyword evidence="1" id="KW-0472">Membrane</keyword>